<dbReference type="InterPro" id="IPR011014">
    <property type="entry name" value="MscS_channel_TM-2"/>
</dbReference>
<evidence type="ECO:0000259" key="10">
    <source>
        <dbReference type="Pfam" id="PF21082"/>
    </source>
</evidence>
<reference evidence="12 13" key="2">
    <citation type="journal article" date="2021" name="Int. J. Syst. Evol. Microbiol.">
        <title>Roseibium litorale sp. nov., isolated from a tidal flat sediment and proposal for the reclassification of Labrenzia polysiphoniae as Roseibium polysiphoniae comb. nov.</title>
        <authorList>
            <person name="Liu Y."/>
            <person name="Pei T."/>
            <person name="Du J."/>
            <person name="Chao M."/>
            <person name="Deng M.R."/>
            <person name="Zhu H."/>
        </authorList>
    </citation>
    <scope>NUCLEOTIDE SEQUENCE [LARGE SCALE GENOMIC DNA]</scope>
    <source>
        <strain evidence="12 13">4C16A</strain>
    </source>
</reference>
<evidence type="ECO:0000313" key="12">
    <source>
        <dbReference type="EMBL" id="MBD8894108.1"/>
    </source>
</evidence>
<feature type="domain" description="Mechanosensitive ion channel transmembrane helices 2/3" evidence="11">
    <location>
        <begin position="65"/>
        <end position="108"/>
    </location>
</feature>
<evidence type="ECO:0000256" key="3">
    <source>
        <dbReference type="ARBA" id="ARBA00022475"/>
    </source>
</evidence>
<dbReference type="InterPro" id="IPR023408">
    <property type="entry name" value="MscS_beta-dom_sf"/>
</dbReference>
<sequence>MQPLSILTSQLTGLIASLIALTPNLIAAVLLILLIWAASHFFGRLMKLVFRRSHMRPSLTVALTKLIRIGIWTFGLLIAATLIFPNLTPTKLLTGLGIGSIAVGLAFKDIFENFLAGFLILIRKPMRIGDDIECESISGQVEAINIRDTFIRKRSGELVLVPNSFLYKNPLKVLTDRHLRRISLVVGVAYGEDVDRAREVISNAVEDLKTRDKSKAPDVFAREFNSSSIDFLVRWWTNSTPSSEHRSRDEAVSAIKIALDSAGIEIPFPYRTLTFKEPLPVWDMAAGEDGEERKQDQKTASSSDE</sequence>
<dbReference type="InterPro" id="IPR049142">
    <property type="entry name" value="MS_channel_1st"/>
</dbReference>
<keyword evidence="7" id="KW-0406">Ion transport</keyword>
<name>A0ABR9CTP1_9HYPH</name>
<evidence type="ECO:0000256" key="7">
    <source>
        <dbReference type="RuleBase" id="RU369025"/>
    </source>
</evidence>
<comment type="subunit">
    <text evidence="7">Homoheptamer.</text>
</comment>
<feature type="transmembrane region" description="Helical" evidence="7">
    <location>
        <begin position="12"/>
        <end position="38"/>
    </location>
</feature>
<dbReference type="Gene3D" id="3.30.70.100">
    <property type="match status" value="1"/>
</dbReference>
<dbReference type="SUPFAM" id="SSF82689">
    <property type="entry name" value="Mechanosensitive channel protein MscS (YggB), C-terminal domain"/>
    <property type="match status" value="1"/>
</dbReference>
<dbReference type="InterPro" id="IPR006685">
    <property type="entry name" value="MscS_channel_2nd"/>
</dbReference>
<evidence type="ECO:0000259" key="9">
    <source>
        <dbReference type="Pfam" id="PF00924"/>
    </source>
</evidence>
<dbReference type="Gene3D" id="1.10.287.1260">
    <property type="match status" value="1"/>
</dbReference>
<dbReference type="EMBL" id="JACYXI010000020">
    <property type="protein sequence ID" value="MBD8894108.1"/>
    <property type="molecule type" value="Genomic_DNA"/>
</dbReference>
<comment type="function">
    <text evidence="7">Mechanosensitive channel that participates in the regulation of osmotic pressure changes within the cell, opening in response to stretch forces in the membrane lipid bilayer, without the need for other proteins. Contributes to normal resistance to hypoosmotic shock. Forms an ion channel of 1.0 nanosiemens conductance with a slight preference for anions.</text>
</comment>
<dbReference type="InterPro" id="IPR049278">
    <property type="entry name" value="MS_channel_C"/>
</dbReference>
<evidence type="ECO:0000256" key="4">
    <source>
        <dbReference type="ARBA" id="ARBA00022692"/>
    </source>
</evidence>
<reference evidence="13" key="1">
    <citation type="submission" date="2020-09" db="EMBL/GenBank/DDBJ databases">
        <title>The genome sequence of strain Labrenzia suaedae 4C16A.</title>
        <authorList>
            <person name="Liu Y."/>
        </authorList>
    </citation>
    <scope>NUCLEOTIDE SEQUENCE [LARGE SCALE GENOMIC DNA]</scope>
    <source>
        <strain evidence="13">4C16A</strain>
    </source>
</reference>
<keyword evidence="5 7" id="KW-1133">Transmembrane helix</keyword>
<evidence type="ECO:0000256" key="6">
    <source>
        <dbReference type="ARBA" id="ARBA00023136"/>
    </source>
</evidence>
<keyword evidence="7" id="KW-0407">Ion channel</keyword>
<comment type="similarity">
    <text evidence="2 7">Belongs to the MscS (TC 1.A.23) family.</text>
</comment>
<feature type="domain" description="Mechanosensitive ion channel MscS C-terminal" evidence="10">
    <location>
        <begin position="183"/>
        <end position="266"/>
    </location>
</feature>
<dbReference type="SUPFAM" id="SSF82861">
    <property type="entry name" value="Mechanosensitive channel protein MscS (YggB), transmembrane region"/>
    <property type="match status" value="1"/>
</dbReference>
<feature type="domain" description="Mechanosensitive ion channel MscS" evidence="9">
    <location>
        <begin position="109"/>
        <end position="169"/>
    </location>
</feature>
<dbReference type="SUPFAM" id="SSF50182">
    <property type="entry name" value="Sm-like ribonucleoproteins"/>
    <property type="match status" value="1"/>
</dbReference>
<keyword evidence="3" id="KW-1003">Cell membrane</keyword>
<feature type="region of interest" description="Disordered" evidence="8">
    <location>
        <begin position="284"/>
        <end position="305"/>
    </location>
</feature>
<evidence type="ECO:0000256" key="2">
    <source>
        <dbReference type="ARBA" id="ARBA00008017"/>
    </source>
</evidence>
<accession>A0ABR9CTP1</accession>
<dbReference type="PANTHER" id="PTHR30221">
    <property type="entry name" value="SMALL-CONDUCTANCE MECHANOSENSITIVE CHANNEL"/>
    <property type="match status" value="1"/>
</dbReference>
<organism evidence="12 13">
    <name type="scientific">Roseibium litorale</name>
    <dbReference type="NCBI Taxonomy" id="2803841"/>
    <lineage>
        <taxon>Bacteria</taxon>
        <taxon>Pseudomonadati</taxon>
        <taxon>Pseudomonadota</taxon>
        <taxon>Alphaproteobacteria</taxon>
        <taxon>Hyphomicrobiales</taxon>
        <taxon>Stappiaceae</taxon>
        <taxon>Roseibium</taxon>
    </lineage>
</organism>
<comment type="subcellular location">
    <subcellularLocation>
        <location evidence="7">Cell inner membrane</location>
        <topology evidence="7">Multi-pass membrane protein</topology>
    </subcellularLocation>
    <subcellularLocation>
        <location evidence="1">Cell membrane</location>
        <topology evidence="1">Multi-pass membrane protein</topology>
    </subcellularLocation>
</comment>
<dbReference type="Pfam" id="PF21082">
    <property type="entry name" value="MS_channel_3rd"/>
    <property type="match status" value="1"/>
</dbReference>
<dbReference type="InterPro" id="IPR010920">
    <property type="entry name" value="LSM_dom_sf"/>
</dbReference>
<keyword evidence="4 7" id="KW-0812">Transmembrane</keyword>
<evidence type="ECO:0000256" key="8">
    <source>
        <dbReference type="SAM" id="MobiDB-lite"/>
    </source>
</evidence>
<evidence type="ECO:0000313" key="13">
    <source>
        <dbReference type="Proteomes" id="UP000632063"/>
    </source>
</evidence>
<keyword evidence="6 7" id="KW-0472">Membrane</keyword>
<dbReference type="PANTHER" id="PTHR30221:SF1">
    <property type="entry name" value="SMALL-CONDUCTANCE MECHANOSENSITIVE CHANNEL"/>
    <property type="match status" value="1"/>
</dbReference>
<keyword evidence="7" id="KW-0997">Cell inner membrane</keyword>
<gene>
    <name evidence="12" type="ORF">IG616_21390</name>
</gene>
<comment type="caution">
    <text evidence="7">Lacks conserved residue(s) required for the propagation of feature annotation.</text>
</comment>
<proteinExistence type="inferred from homology"/>
<dbReference type="Gene3D" id="2.30.30.60">
    <property type="match status" value="1"/>
</dbReference>
<dbReference type="InterPro" id="IPR045275">
    <property type="entry name" value="MscS_archaea/bacteria_type"/>
</dbReference>
<comment type="caution">
    <text evidence="12">The sequence shown here is derived from an EMBL/GenBank/DDBJ whole genome shotgun (WGS) entry which is preliminary data.</text>
</comment>
<dbReference type="Proteomes" id="UP000632063">
    <property type="component" value="Unassembled WGS sequence"/>
</dbReference>
<dbReference type="Pfam" id="PF21088">
    <property type="entry name" value="MS_channel_1st"/>
    <property type="match status" value="1"/>
</dbReference>
<evidence type="ECO:0000259" key="11">
    <source>
        <dbReference type="Pfam" id="PF21088"/>
    </source>
</evidence>
<feature type="transmembrane region" description="Helical" evidence="7">
    <location>
        <begin position="96"/>
        <end position="122"/>
    </location>
</feature>
<dbReference type="InterPro" id="IPR011066">
    <property type="entry name" value="MscS_channel_C_sf"/>
</dbReference>
<protein>
    <recommendedName>
        <fullName evidence="7">Small-conductance mechanosensitive channel</fullName>
    </recommendedName>
</protein>
<keyword evidence="7" id="KW-0813">Transport</keyword>
<feature type="transmembrane region" description="Helical" evidence="7">
    <location>
        <begin position="59"/>
        <end position="84"/>
    </location>
</feature>
<evidence type="ECO:0000256" key="5">
    <source>
        <dbReference type="ARBA" id="ARBA00022989"/>
    </source>
</evidence>
<dbReference type="Pfam" id="PF00924">
    <property type="entry name" value="MS_channel_2nd"/>
    <property type="match status" value="1"/>
</dbReference>
<evidence type="ECO:0000256" key="1">
    <source>
        <dbReference type="ARBA" id="ARBA00004651"/>
    </source>
</evidence>
<keyword evidence="13" id="KW-1185">Reference proteome</keyword>